<feature type="compositionally biased region" description="Acidic residues" evidence="1">
    <location>
        <begin position="22"/>
        <end position="41"/>
    </location>
</feature>
<protein>
    <submittedName>
        <fullName evidence="2">DUF3710 domain-containing protein</fullName>
    </submittedName>
</protein>
<evidence type="ECO:0000313" key="2">
    <source>
        <dbReference type="EMBL" id="UQN13839.1"/>
    </source>
</evidence>
<reference evidence="2" key="1">
    <citation type="submission" date="2022-05" db="EMBL/GenBank/DDBJ databases">
        <title>Complete genome sequence of toluene-degrading Gulosibacter sediminis strain ACHW.36C.</title>
        <authorList>
            <person name="Wai A.C."/>
            <person name="Lai G.K."/>
            <person name="Griffin S.D."/>
            <person name="Leung F.C."/>
        </authorList>
    </citation>
    <scope>NUCLEOTIDE SEQUENCE [LARGE SCALE GENOMIC DNA]</scope>
    <source>
        <strain evidence="2">ACHW.36C</strain>
    </source>
</reference>
<feature type="compositionally biased region" description="Basic and acidic residues" evidence="1">
    <location>
        <begin position="42"/>
        <end position="51"/>
    </location>
</feature>
<evidence type="ECO:0000256" key="1">
    <source>
        <dbReference type="SAM" id="MobiDB-lite"/>
    </source>
</evidence>
<dbReference type="Pfam" id="PF12502">
    <property type="entry name" value="DUF3710"/>
    <property type="match status" value="1"/>
</dbReference>
<accession>A0ABY4MTZ3</accession>
<name>A0ABY4MTZ3_9MICO</name>
<organism evidence="2">
    <name type="scientific">Gulosibacter sediminis</name>
    <dbReference type="NCBI Taxonomy" id="1729695"/>
    <lineage>
        <taxon>Bacteria</taxon>
        <taxon>Bacillati</taxon>
        <taxon>Actinomycetota</taxon>
        <taxon>Actinomycetes</taxon>
        <taxon>Micrococcales</taxon>
        <taxon>Microbacteriaceae</taxon>
        <taxon>Gulosibacter</taxon>
    </lineage>
</organism>
<sequence length="248" mass="27127">MGLFDMFRKQEDVPKAEKLVVEDDELEVDAEADEEEPEEFEKEAPADRAEEGPFDESEADAATNPGGYIDFGALRIPAREGLALRLEFLEKTRRVIAVALDLNGSTLQVQAFAAPRSSGIWADVRGKLKTTVAKQGGEVTEVECELGTALHTFLPQVANQKGQAVRRGAFFYGVDGPRWFLRGVVSGAATRDDEKLEEMLALFRGVIVVRGGRAAPPRDLLELTVPKAMAEQMQKQAAAQAAKRKLQA</sequence>
<dbReference type="EMBL" id="CP097160">
    <property type="protein sequence ID" value="UQN13839.1"/>
    <property type="molecule type" value="Genomic_DNA"/>
</dbReference>
<proteinExistence type="predicted"/>
<feature type="region of interest" description="Disordered" evidence="1">
    <location>
        <begin position="18"/>
        <end position="63"/>
    </location>
</feature>
<dbReference type="InterPro" id="IPR022183">
    <property type="entry name" value="DUF3710"/>
</dbReference>
<gene>
    <name evidence="2" type="ORF">M3M28_07095</name>
</gene>